<evidence type="ECO:0000256" key="3">
    <source>
        <dbReference type="ARBA" id="ARBA00016093"/>
    </source>
</evidence>
<evidence type="ECO:0000256" key="1">
    <source>
        <dbReference type="ARBA" id="ARBA00004123"/>
    </source>
</evidence>
<keyword evidence="11" id="KW-1185">Reference proteome</keyword>
<reference evidence="12" key="1">
    <citation type="submission" date="2025-08" db="UniProtKB">
        <authorList>
            <consortium name="RefSeq"/>
        </authorList>
    </citation>
    <scope>IDENTIFICATION</scope>
    <source>
        <tissue evidence="12">Whole larvae</tissue>
    </source>
</reference>
<evidence type="ECO:0000259" key="9">
    <source>
        <dbReference type="Pfam" id="PF07106"/>
    </source>
</evidence>
<keyword evidence="4 8" id="KW-0175">Coiled coil</keyword>
<proteinExistence type="inferred from homology"/>
<feature type="domain" description="Homologous-pairing protein 2 winged helix" evidence="9">
    <location>
        <begin position="3"/>
        <end position="60"/>
    </location>
</feature>
<dbReference type="Gene3D" id="1.10.10.10">
    <property type="entry name" value="Winged helix-like DNA-binding domain superfamily/Winged helix DNA-binding domain"/>
    <property type="match status" value="1"/>
</dbReference>
<dbReference type="PANTHER" id="PTHR15938">
    <property type="entry name" value="TBP-1 INTERACTING PROTEIN"/>
    <property type="match status" value="1"/>
</dbReference>
<dbReference type="Pfam" id="PF18517">
    <property type="entry name" value="LZ3wCH"/>
    <property type="match status" value="1"/>
</dbReference>
<keyword evidence="7" id="KW-0469">Meiosis</keyword>
<evidence type="ECO:0000256" key="7">
    <source>
        <dbReference type="ARBA" id="ARBA00023254"/>
    </source>
</evidence>
<comment type="similarity">
    <text evidence="2">Belongs to the HOP2 family.</text>
</comment>
<dbReference type="Proteomes" id="UP001652740">
    <property type="component" value="Unplaced"/>
</dbReference>
<feature type="coiled-coil region" evidence="8">
    <location>
        <begin position="73"/>
        <end position="137"/>
    </location>
</feature>
<keyword evidence="6" id="KW-0539">Nucleus</keyword>
<evidence type="ECO:0000256" key="2">
    <source>
        <dbReference type="ARBA" id="ARBA00007922"/>
    </source>
</evidence>
<dbReference type="GeneID" id="128202515"/>
<evidence type="ECO:0000313" key="12">
    <source>
        <dbReference type="RefSeq" id="XP_052759099.1"/>
    </source>
</evidence>
<dbReference type="InterPro" id="IPR040661">
    <property type="entry name" value="LZ3wCH"/>
</dbReference>
<dbReference type="InterPro" id="IPR010776">
    <property type="entry name" value="Hop2_WH_dom"/>
</dbReference>
<comment type="subcellular location">
    <subcellularLocation>
        <location evidence="1">Nucleus</location>
    </subcellularLocation>
</comment>
<dbReference type="InterPro" id="IPR036388">
    <property type="entry name" value="WH-like_DNA-bd_sf"/>
</dbReference>
<evidence type="ECO:0000256" key="5">
    <source>
        <dbReference type="ARBA" id="ARBA00023172"/>
    </source>
</evidence>
<feature type="domain" description="Leucine zipper with capping helix" evidence="10">
    <location>
        <begin position="145"/>
        <end position="197"/>
    </location>
</feature>
<evidence type="ECO:0000259" key="10">
    <source>
        <dbReference type="Pfam" id="PF18517"/>
    </source>
</evidence>
<accession>A0ABM3N686</accession>
<evidence type="ECO:0000256" key="6">
    <source>
        <dbReference type="ARBA" id="ARBA00023242"/>
    </source>
</evidence>
<gene>
    <name evidence="12" type="primary">LOC128202515</name>
</gene>
<name>A0ABM3N686_GALME</name>
<evidence type="ECO:0000256" key="4">
    <source>
        <dbReference type="ARBA" id="ARBA00023054"/>
    </source>
</evidence>
<organism evidence="11 12">
    <name type="scientific">Galleria mellonella</name>
    <name type="common">Greater wax moth</name>
    <dbReference type="NCBI Taxonomy" id="7137"/>
    <lineage>
        <taxon>Eukaryota</taxon>
        <taxon>Metazoa</taxon>
        <taxon>Ecdysozoa</taxon>
        <taxon>Arthropoda</taxon>
        <taxon>Hexapoda</taxon>
        <taxon>Insecta</taxon>
        <taxon>Pterygota</taxon>
        <taxon>Neoptera</taxon>
        <taxon>Endopterygota</taxon>
        <taxon>Lepidoptera</taxon>
        <taxon>Glossata</taxon>
        <taxon>Ditrysia</taxon>
        <taxon>Pyraloidea</taxon>
        <taxon>Pyralidae</taxon>
        <taxon>Galleriinae</taxon>
        <taxon>Galleria</taxon>
    </lineage>
</organism>
<dbReference type="Pfam" id="PF07106">
    <property type="entry name" value="WHD_TBPIP"/>
    <property type="match status" value="1"/>
</dbReference>
<keyword evidence="5" id="KW-0233">DNA recombination</keyword>
<evidence type="ECO:0000313" key="11">
    <source>
        <dbReference type="Proteomes" id="UP001652740"/>
    </source>
</evidence>
<dbReference type="RefSeq" id="XP_052759099.1">
    <property type="nucleotide sequence ID" value="XM_052903139.1"/>
</dbReference>
<sequence>MAGEAVLKYLTDTNRPYSCADVTTNLRGTYTKTAVQKALDSLAEVGKIKCKLYGKQKVYAAIQLDNTDGDSDIEDYDNQLKNLMQSITDSTNTLKTAEINLKNLTSAPTTEAAINEIEEIKKRLENHEIKLNNLRSSTEIINPVEKNKILNDFDKFFKEYRKRKRICNDMLEAILEGYPKSKKTLLEELCIETDEMVNFKIVTNSY</sequence>
<protein>
    <recommendedName>
        <fullName evidence="3">Homologous-pairing protein 2 homolog</fullName>
    </recommendedName>
</protein>
<dbReference type="PANTHER" id="PTHR15938:SF0">
    <property type="entry name" value="HOMOLOGOUS-PAIRING PROTEIN 2 HOMOLOG"/>
    <property type="match status" value="1"/>
</dbReference>
<evidence type="ECO:0000256" key="8">
    <source>
        <dbReference type="SAM" id="Coils"/>
    </source>
</evidence>